<comment type="caution">
    <text evidence="1">The sequence shown here is derived from an EMBL/GenBank/DDBJ whole genome shotgun (WGS) entry which is preliminary data.</text>
</comment>
<dbReference type="Proteomes" id="UP000704467">
    <property type="component" value="Unassembled WGS sequence"/>
</dbReference>
<gene>
    <name evidence="1" type="ORF">HED55_06005</name>
</gene>
<proteinExistence type="predicted"/>
<organism evidence="1 2">
    <name type="scientific">Brucella haematophila</name>
    <dbReference type="NCBI Taxonomy" id="419474"/>
    <lineage>
        <taxon>Bacteria</taxon>
        <taxon>Pseudomonadati</taxon>
        <taxon>Pseudomonadota</taxon>
        <taxon>Alphaproteobacteria</taxon>
        <taxon>Hyphomicrobiales</taxon>
        <taxon>Brucellaceae</taxon>
        <taxon>Brucella/Ochrobactrum group</taxon>
        <taxon>Brucella</taxon>
    </lineage>
</organism>
<reference evidence="1 2" key="1">
    <citation type="submission" date="2020-03" db="EMBL/GenBank/DDBJ databases">
        <title>Whole genome sequencing of clinical and environmental type strains of Ochrobactrum.</title>
        <authorList>
            <person name="Dharne M."/>
        </authorList>
    </citation>
    <scope>NUCLEOTIDE SEQUENCE [LARGE SCALE GENOMIC DNA]</scope>
    <source>
        <strain evidence="1 2">CIP 109452</strain>
    </source>
</reference>
<sequence>MANRHRGEVAAKLNGRDWILCLTLGALAELETAFEADNLSELIARFSTGRLSARDMLRILCAGLRGGGHVVSEEDVADMRAEGGAAGFASVVASLLTATFGTSEKLESDSSSNP</sequence>
<dbReference type="EMBL" id="JAAVLN010000001">
    <property type="protein sequence ID" value="NKC03066.1"/>
    <property type="molecule type" value="Genomic_DNA"/>
</dbReference>
<name>A0ABX1DJG1_9HYPH</name>
<evidence type="ECO:0000313" key="2">
    <source>
        <dbReference type="Proteomes" id="UP000704467"/>
    </source>
</evidence>
<accession>A0ABX1DJG1</accession>
<protein>
    <submittedName>
        <fullName evidence="1">Gene transfer agent family protein</fullName>
    </submittedName>
</protein>
<keyword evidence="2" id="KW-1185">Reference proteome</keyword>
<dbReference type="Pfam" id="PF11836">
    <property type="entry name" value="Phage_TAC_11"/>
    <property type="match status" value="1"/>
</dbReference>
<evidence type="ECO:0000313" key="1">
    <source>
        <dbReference type="EMBL" id="NKC03066.1"/>
    </source>
</evidence>
<dbReference type="InterPro" id="IPR021791">
    <property type="entry name" value="Phage_TAC_11"/>
</dbReference>